<gene>
    <name evidence="2" type="ORF">SDJN03_27352</name>
</gene>
<proteinExistence type="predicted"/>
<organism evidence="2 3">
    <name type="scientific">Cucurbita argyrosperma subsp. sororia</name>
    <dbReference type="NCBI Taxonomy" id="37648"/>
    <lineage>
        <taxon>Eukaryota</taxon>
        <taxon>Viridiplantae</taxon>
        <taxon>Streptophyta</taxon>
        <taxon>Embryophyta</taxon>
        <taxon>Tracheophyta</taxon>
        <taxon>Spermatophyta</taxon>
        <taxon>Magnoliopsida</taxon>
        <taxon>eudicotyledons</taxon>
        <taxon>Gunneridae</taxon>
        <taxon>Pentapetalae</taxon>
        <taxon>rosids</taxon>
        <taxon>fabids</taxon>
        <taxon>Cucurbitales</taxon>
        <taxon>Cucurbitaceae</taxon>
        <taxon>Cucurbiteae</taxon>
        <taxon>Cucurbita</taxon>
    </lineage>
</organism>
<dbReference type="Proteomes" id="UP000685013">
    <property type="component" value="Chromosome 18"/>
</dbReference>
<accession>A0AAV6M1A1</accession>
<comment type="caution">
    <text evidence="2">The sequence shown here is derived from an EMBL/GenBank/DDBJ whole genome shotgun (WGS) entry which is preliminary data.</text>
</comment>
<dbReference type="AlphaFoldDB" id="A0AAV6M1A1"/>
<evidence type="ECO:0000256" key="1">
    <source>
        <dbReference type="SAM" id="MobiDB-lite"/>
    </source>
</evidence>
<feature type="non-terminal residue" evidence="2">
    <location>
        <position position="1"/>
    </location>
</feature>
<evidence type="ECO:0000313" key="3">
    <source>
        <dbReference type="Proteomes" id="UP000685013"/>
    </source>
</evidence>
<evidence type="ECO:0000313" key="2">
    <source>
        <dbReference type="EMBL" id="KAG6573465.1"/>
    </source>
</evidence>
<dbReference type="EMBL" id="JAGKQH010000018">
    <property type="protein sequence ID" value="KAG6573465.1"/>
    <property type="molecule type" value="Genomic_DNA"/>
</dbReference>
<reference evidence="2 3" key="1">
    <citation type="journal article" date="2021" name="Hortic Res">
        <title>The domestication of Cucurbita argyrosperma as revealed by the genome of its wild relative.</title>
        <authorList>
            <person name="Barrera-Redondo J."/>
            <person name="Sanchez-de la Vega G."/>
            <person name="Aguirre-Liguori J.A."/>
            <person name="Castellanos-Morales G."/>
            <person name="Gutierrez-Guerrero Y.T."/>
            <person name="Aguirre-Dugua X."/>
            <person name="Aguirre-Planter E."/>
            <person name="Tenaillon M.I."/>
            <person name="Lira-Saade R."/>
            <person name="Eguiarte L.E."/>
        </authorList>
    </citation>
    <scope>NUCLEOTIDE SEQUENCE [LARGE SCALE GENOMIC DNA]</scope>
    <source>
        <strain evidence="2">JBR-2021</strain>
    </source>
</reference>
<name>A0AAV6M1A1_9ROSI</name>
<keyword evidence="3" id="KW-1185">Reference proteome</keyword>
<feature type="region of interest" description="Disordered" evidence="1">
    <location>
        <begin position="62"/>
        <end position="91"/>
    </location>
</feature>
<sequence length="91" mass="10132">MANLFILNFPTCSSSLRHVSALPSSNGAHPLSAGIYKKSGYKYPLMYLKLMEFITLSSLRGSSMPQTSYNTLQSSPWNQRNSEAPPTLKFQ</sequence>
<protein>
    <submittedName>
        <fullName evidence="2">Uncharacterized protein</fullName>
    </submittedName>
</protein>